<protein>
    <recommendedName>
        <fullName evidence="4">EF-hand domain-containing protein</fullName>
    </recommendedName>
</protein>
<keyword evidence="3" id="KW-1185">Reference proteome</keyword>
<keyword evidence="1" id="KW-1133">Transmembrane helix</keyword>
<comment type="caution">
    <text evidence="2">The sequence shown here is derived from an EMBL/GenBank/DDBJ whole genome shotgun (WGS) entry which is preliminary data.</text>
</comment>
<evidence type="ECO:0008006" key="4">
    <source>
        <dbReference type="Google" id="ProtNLM"/>
    </source>
</evidence>
<dbReference type="AlphaFoldDB" id="A0A812MUE6"/>
<gene>
    <name evidence="2" type="ORF">SPIL2461_LOCUS6269</name>
</gene>
<dbReference type="EMBL" id="CAJNIZ010009335">
    <property type="protein sequence ID" value="CAE7279764.1"/>
    <property type="molecule type" value="Genomic_DNA"/>
</dbReference>
<keyword evidence="1" id="KW-0812">Transmembrane</keyword>
<dbReference type="OrthoDB" id="10509869at2759"/>
<proteinExistence type="predicted"/>
<reference evidence="2" key="1">
    <citation type="submission" date="2021-02" db="EMBL/GenBank/DDBJ databases">
        <authorList>
            <person name="Dougan E. K."/>
            <person name="Rhodes N."/>
            <person name="Thang M."/>
            <person name="Chan C."/>
        </authorList>
    </citation>
    <scope>NUCLEOTIDE SEQUENCE</scope>
</reference>
<keyword evidence="1" id="KW-0472">Membrane</keyword>
<dbReference type="Proteomes" id="UP000649617">
    <property type="component" value="Unassembled WGS sequence"/>
</dbReference>
<sequence length="211" mass="24148">MFMLVYMVLFLFVVIGIFNLIMAVFLDSVVSDHATRELQELGYKYDEMEEQISNVIATLASGRRVDMKRDQSKTLCSWLCSLFVRKPPTPKKSMRLNVHKEMNKEVAVTREAFTRWLEYPEMAELLTFCKIETATKYDLFDVLDADLGGQLHFDELVDGLMKLRGPITKSDVISLRLMMSQLLRSVMRFAESANTHGAQGAQEESCRSTVV</sequence>
<evidence type="ECO:0000256" key="1">
    <source>
        <dbReference type="SAM" id="Phobius"/>
    </source>
</evidence>
<name>A0A812MUE6_SYMPI</name>
<feature type="transmembrane region" description="Helical" evidence="1">
    <location>
        <begin position="6"/>
        <end position="26"/>
    </location>
</feature>
<organism evidence="2 3">
    <name type="scientific">Symbiodinium pilosum</name>
    <name type="common">Dinoflagellate</name>
    <dbReference type="NCBI Taxonomy" id="2952"/>
    <lineage>
        <taxon>Eukaryota</taxon>
        <taxon>Sar</taxon>
        <taxon>Alveolata</taxon>
        <taxon>Dinophyceae</taxon>
        <taxon>Suessiales</taxon>
        <taxon>Symbiodiniaceae</taxon>
        <taxon>Symbiodinium</taxon>
    </lineage>
</organism>
<accession>A0A812MUE6</accession>
<evidence type="ECO:0000313" key="2">
    <source>
        <dbReference type="EMBL" id="CAE7279764.1"/>
    </source>
</evidence>
<evidence type="ECO:0000313" key="3">
    <source>
        <dbReference type="Proteomes" id="UP000649617"/>
    </source>
</evidence>